<feature type="domain" description="HTH tetR-type" evidence="5">
    <location>
        <begin position="4"/>
        <end position="64"/>
    </location>
</feature>
<sequence>MKKKDTRGEIIRIGTEMIARQGYNATGIDAVLKEAGVPKGSFYHYFRSKEDFGLAVIDHFAERFERRMEEFLSNENLAPLDRIRDFFESGLTRVTQNQCTKGCLIGNLGQELADLNERFRARLDEIFGMWRERFAACLREAQNRSELSGAVDPAITAGFILSGWEGAILRAKVMKSPQPMRDFVDLLFSAILGQK</sequence>
<dbReference type="Pfam" id="PF16925">
    <property type="entry name" value="TetR_C_13"/>
    <property type="match status" value="1"/>
</dbReference>
<dbReference type="PANTHER" id="PTHR47506">
    <property type="entry name" value="TRANSCRIPTIONAL REGULATORY PROTEIN"/>
    <property type="match status" value="1"/>
</dbReference>
<protein>
    <submittedName>
        <fullName evidence="6">TetR family transcriptional regulator</fullName>
    </submittedName>
</protein>
<dbReference type="PROSITE" id="PS50977">
    <property type="entry name" value="HTH_TETR_2"/>
    <property type="match status" value="1"/>
</dbReference>
<gene>
    <name evidence="6" type="ORF">ET418_16175</name>
</gene>
<dbReference type="RefSeq" id="WP_149309363.1">
    <property type="nucleotide sequence ID" value="NZ_SRSD01000011.1"/>
</dbReference>
<dbReference type="SUPFAM" id="SSF46689">
    <property type="entry name" value="Homeodomain-like"/>
    <property type="match status" value="1"/>
</dbReference>
<keyword evidence="3" id="KW-0804">Transcription</keyword>
<dbReference type="Gene3D" id="1.10.357.10">
    <property type="entry name" value="Tetracycline Repressor, domain 2"/>
    <property type="match status" value="1"/>
</dbReference>
<evidence type="ECO:0000256" key="2">
    <source>
        <dbReference type="ARBA" id="ARBA00023125"/>
    </source>
</evidence>
<dbReference type="Proteomes" id="UP000324298">
    <property type="component" value="Unassembled WGS sequence"/>
</dbReference>
<evidence type="ECO:0000256" key="3">
    <source>
        <dbReference type="ARBA" id="ARBA00023163"/>
    </source>
</evidence>
<proteinExistence type="predicted"/>
<dbReference type="SUPFAM" id="SSF48498">
    <property type="entry name" value="Tetracyclin repressor-like, C-terminal domain"/>
    <property type="match status" value="1"/>
</dbReference>
<evidence type="ECO:0000256" key="4">
    <source>
        <dbReference type="PROSITE-ProRule" id="PRU00335"/>
    </source>
</evidence>
<dbReference type="AlphaFoldDB" id="A0A5A9X5J8"/>
<accession>A0A5A9X5J8</accession>
<name>A0A5A9X5J8_9BACT</name>
<evidence type="ECO:0000313" key="7">
    <source>
        <dbReference type="Proteomes" id="UP000324298"/>
    </source>
</evidence>
<dbReference type="InterPro" id="IPR036271">
    <property type="entry name" value="Tet_transcr_reg_TetR-rel_C_sf"/>
</dbReference>
<organism evidence="6 7">
    <name type="scientific">Oryzomonas rubra</name>
    <dbReference type="NCBI Taxonomy" id="2509454"/>
    <lineage>
        <taxon>Bacteria</taxon>
        <taxon>Pseudomonadati</taxon>
        <taxon>Thermodesulfobacteriota</taxon>
        <taxon>Desulfuromonadia</taxon>
        <taxon>Geobacterales</taxon>
        <taxon>Geobacteraceae</taxon>
        <taxon>Oryzomonas</taxon>
    </lineage>
</organism>
<keyword evidence="1" id="KW-0805">Transcription regulation</keyword>
<dbReference type="EMBL" id="SRSD01000011">
    <property type="protein sequence ID" value="KAA0888276.1"/>
    <property type="molecule type" value="Genomic_DNA"/>
</dbReference>
<reference evidence="6 7" key="1">
    <citation type="submission" date="2019-04" db="EMBL/GenBank/DDBJ databases">
        <title>Geobacter ruber sp. nov., ferric-reducing bacteria isolated from paddy soil.</title>
        <authorList>
            <person name="Xu Z."/>
            <person name="Masuda Y."/>
            <person name="Itoh H."/>
            <person name="Senoo K."/>
        </authorList>
    </citation>
    <scope>NUCLEOTIDE SEQUENCE [LARGE SCALE GENOMIC DNA]</scope>
    <source>
        <strain evidence="6 7">Red88</strain>
    </source>
</reference>
<evidence type="ECO:0000259" key="5">
    <source>
        <dbReference type="PROSITE" id="PS50977"/>
    </source>
</evidence>
<evidence type="ECO:0000256" key="1">
    <source>
        <dbReference type="ARBA" id="ARBA00023015"/>
    </source>
</evidence>
<evidence type="ECO:0000313" key="6">
    <source>
        <dbReference type="EMBL" id="KAA0888276.1"/>
    </source>
</evidence>
<keyword evidence="7" id="KW-1185">Reference proteome</keyword>
<comment type="caution">
    <text evidence="6">The sequence shown here is derived from an EMBL/GenBank/DDBJ whole genome shotgun (WGS) entry which is preliminary data.</text>
</comment>
<dbReference type="InterPro" id="IPR001647">
    <property type="entry name" value="HTH_TetR"/>
</dbReference>
<dbReference type="InterPro" id="IPR011075">
    <property type="entry name" value="TetR_C"/>
</dbReference>
<keyword evidence="2 4" id="KW-0238">DNA-binding</keyword>
<dbReference type="PRINTS" id="PR00455">
    <property type="entry name" value="HTHTETR"/>
</dbReference>
<dbReference type="InterPro" id="IPR009057">
    <property type="entry name" value="Homeodomain-like_sf"/>
</dbReference>
<dbReference type="PANTHER" id="PTHR47506:SF6">
    <property type="entry name" value="HTH-TYPE TRANSCRIPTIONAL REPRESSOR NEMR"/>
    <property type="match status" value="1"/>
</dbReference>
<dbReference type="Pfam" id="PF00440">
    <property type="entry name" value="TetR_N"/>
    <property type="match status" value="1"/>
</dbReference>
<feature type="DNA-binding region" description="H-T-H motif" evidence="4">
    <location>
        <begin position="27"/>
        <end position="46"/>
    </location>
</feature>
<dbReference type="GO" id="GO:0003677">
    <property type="term" value="F:DNA binding"/>
    <property type="evidence" value="ECO:0007669"/>
    <property type="project" value="UniProtKB-UniRule"/>
</dbReference>
<dbReference type="OrthoDB" id="9793734at2"/>